<gene>
    <name evidence="1" type="ORF">K503DRAFT_771606</name>
</gene>
<organism evidence="1 2">
    <name type="scientific">Rhizopogon vinicolor AM-OR11-026</name>
    <dbReference type="NCBI Taxonomy" id="1314800"/>
    <lineage>
        <taxon>Eukaryota</taxon>
        <taxon>Fungi</taxon>
        <taxon>Dikarya</taxon>
        <taxon>Basidiomycota</taxon>
        <taxon>Agaricomycotina</taxon>
        <taxon>Agaricomycetes</taxon>
        <taxon>Agaricomycetidae</taxon>
        <taxon>Boletales</taxon>
        <taxon>Suillineae</taxon>
        <taxon>Rhizopogonaceae</taxon>
        <taxon>Rhizopogon</taxon>
    </lineage>
</organism>
<dbReference type="AlphaFoldDB" id="A0A1B7MXK3"/>
<name>A0A1B7MXK3_9AGAM</name>
<proteinExistence type="predicted"/>
<dbReference type="InParanoid" id="A0A1B7MXK3"/>
<accession>A0A1B7MXK3</accession>
<protein>
    <submittedName>
        <fullName evidence="1">Uncharacterized protein</fullName>
    </submittedName>
</protein>
<evidence type="ECO:0000313" key="1">
    <source>
        <dbReference type="EMBL" id="OAX37335.1"/>
    </source>
</evidence>
<dbReference type="Proteomes" id="UP000092154">
    <property type="component" value="Unassembled WGS sequence"/>
</dbReference>
<keyword evidence="2" id="KW-1185">Reference proteome</keyword>
<dbReference type="EMBL" id="KV448358">
    <property type="protein sequence ID" value="OAX37335.1"/>
    <property type="molecule type" value="Genomic_DNA"/>
</dbReference>
<sequence length="58" mass="6493">MTNIFLRKVRCASGSEDKLPVVSTGATTTLHRAKRVALKILNEPWTHGLVTFRAWAIE</sequence>
<evidence type="ECO:0000313" key="2">
    <source>
        <dbReference type="Proteomes" id="UP000092154"/>
    </source>
</evidence>
<reference evidence="1 2" key="1">
    <citation type="submission" date="2016-06" db="EMBL/GenBank/DDBJ databases">
        <title>Comparative genomics of the ectomycorrhizal sister species Rhizopogon vinicolor and Rhizopogon vesiculosus (Basidiomycota: Boletales) reveals a divergence of the mating type B locus.</title>
        <authorList>
            <consortium name="DOE Joint Genome Institute"/>
            <person name="Mujic A.B."/>
            <person name="Kuo A."/>
            <person name="Tritt A."/>
            <person name="Lipzen A."/>
            <person name="Chen C."/>
            <person name="Johnson J."/>
            <person name="Sharma A."/>
            <person name="Barry K."/>
            <person name="Grigoriev I.V."/>
            <person name="Spatafora J.W."/>
        </authorList>
    </citation>
    <scope>NUCLEOTIDE SEQUENCE [LARGE SCALE GENOMIC DNA]</scope>
    <source>
        <strain evidence="1 2">AM-OR11-026</strain>
    </source>
</reference>